<reference evidence="4 5" key="1">
    <citation type="submission" date="2018-08" db="EMBL/GenBank/DDBJ databases">
        <title>Genomic Encyclopedia of Type Strains, Phase IV (KMG-IV): sequencing the most valuable type-strain genomes for metagenomic binning, comparative biology and taxonomic classification.</title>
        <authorList>
            <person name="Goeker M."/>
        </authorList>
    </citation>
    <scope>NUCLEOTIDE SEQUENCE [LARGE SCALE GENOMIC DNA]</scope>
    <source>
        <strain evidence="4 5">DSM 25527</strain>
    </source>
</reference>
<feature type="coiled-coil region" evidence="1">
    <location>
        <begin position="213"/>
        <end position="240"/>
    </location>
</feature>
<gene>
    <name evidence="4" type="ORF">DFR49_0834</name>
</gene>
<feature type="region of interest" description="Disordered" evidence="2">
    <location>
        <begin position="16"/>
        <end position="39"/>
    </location>
</feature>
<dbReference type="GO" id="GO:0004713">
    <property type="term" value="F:protein tyrosine kinase activity"/>
    <property type="evidence" value="ECO:0007669"/>
    <property type="project" value="TreeGrafter"/>
</dbReference>
<dbReference type="Proteomes" id="UP000266568">
    <property type="component" value="Unassembled WGS sequence"/>
</dbReference>
<keyword evidence="1" id="KW-0175">Coiled coil</keyword>
<comment type="caution">
    <text evidence="4">The sequence shown here is derived from an EMBL/GenBank/DDBJ whole genome shotgun (WGS) entry which is preliminary data.</text>
</comment>
<protein>
    <submittedName>
        <fullName evidence="4">Capsular polysaccharide transport system permease protein</fullName>
    </submittedName>
</protein>
<keyword evidence="3" id="KW-0472">Membrane</keyword>
<name>A0A397PBG8_9SPHN</name>
<organism evidence="4 5">
    <name type="scientific">Hephaestia caeni</name>
    <dbReference type="NCBI Taxonomy" id="645617"/>
    <lineage>
        <taxon>Bacteria</taxon>
        <taxon>Pseudomonadati</taxon>
        <taxon>Pseudomonadota</taxon>
        <taxon>Alphaproteobacteria</taxon>
        <taxon>Sphingomonadales</taxon>
        <taxon>Sphingomonadaceae</taxon>
        <taxon>Hephaestia</taxon>
    </lineage>
</organism>
<evidence type="ECO:0000256" key="3">
    <source>
        <dbReference type="SAM" id="Phobius"/>
    </source>
</evidence>
<dbReference type="InterPro" id="IPR050445">
    <property type="entry name" value="Bact_polysacc_biosynth/exp"/>
</dbReference>
<dbReference type="GO" id="GO:0005886">
    <property type="term" value="C:plasma membrane"/>
    <property type="evidence" value="ECO:0007669"/>
    <property type="project" value="TreeGrafter"/>
</dbReference>
<keyword evidence="3" id="KW-1133">Transmembrane helix</keyword>
<evidence type="ECO:0000313" key="4">
    <source>
        <dbReference type="EMBL" id="RIA46298.1"/>
    </source>
</evidence>
<dbReference type="PANTHER" id="PTHR32309:SF13">
    <property type="entry name" value="FERRIC ENTEROBACTIN TRANSPORT PROTEIN FEPE"/>
    <property type="match status" value="1"/>
</dbReference>
<proteinExistence type="predicted"/>
<sequence>MASEARLHPPFLSPFRREEAWAQPQAEVDDDELASDEPPRRRGWRSLLHPFVWVVVLPTLLTAAFEYLVAADQYESSAQFIVRTPQPTESLNSLGQMLGVAGNATNSDVHSVDAYLLSHDAVDALGRPRLITIFRRPEADPATRLWFADPQPETLHKYYRGQVDILTATDTGITTLSVRSFRPEDAKALASDLLKLGERRVNLLNQRMFDAGLASATRQVREAETLVEAAQNELTAFRQTRRDVSPDQTGLAQIQLVTTLQQQTAQARAQLESMAAVLPPSAPQYSATARRLAALERQVGTAKARLAGPGDSLAGGLGEYEGLQMRQQLAAKQFEAAQAGFQSAREQLLKQQLFIVPVVEPNLPGKALHPKRLSIIAIVLFGLMFAYAIGWLILAGVREHAE</sequence>
<keyword evidence="5" id="KW-1185">Reference proteome</keyword>
<evidence type="ECO:0000256" key="2">
    <source>
        <dbReference type="SAM" id="MobiDB-lite"/>
    </source>
</evidence>
<accession>A0A397PBG8</accession>
<evidence type="ECO:0000313" key="5">
    <source>
        <dbReference type="Proteomes" id="UP000266568"/>
    </source>
</evidence>
<feature type="transmembrane region" description="Helical" evidence="3">
    <location>
        <begin position="373"/>
        <end position="394"/>
    </location>
</feature>
<dbReference type="RefSeq" id="WP_245968225.1">
    <property type="nucleotide sequence ID" value="NZ_QXDC01000002.1"/>
</dbReference>
<dbReference type="PANTHER" id="PTHR32309">
    <property type="entry name" value="TYROSINE-PROTEIN KINASE"/>
    <property type="match status" value="1"/>
</dbReference>
<dbReference type="EMBL" id="QXDC01000002">
    <property type="protein sequence ID" value="RIA46298.1"/>
    <property type="molecule type" value="Genomic_DNA"/>
</dbReference>
<dbReference type="AlphaFoldDB" id="A0A397PBG8"/>
<evidence type="ECO:0000256" key="1">
    <source>
        <dbReference type="SAM" id="Coils"/>
    </source>
</evidence>
<keyword evidence="3" id="KW-0812">Transmembrane</keyword>